<comment type="similarity">
    <text evidence="2">Belongs to the EBP family.</text>
</comment>
<evidence type="ECO:0000256" key="12">
    <source>
        <dbReference type="ARBA" id="ARBA00023235"/>
    </source>
</evidence>
<comment type="subcellular location">
    <subcellularLocation>
        <location evidence="1">Membrane</location>
        <topology evidence="1">Multi-pass membrane protein</topology>
    </subcellularLocation>
</comment>
<keyword evidence="8" id="KW-0443">Lipid metabolism</keyword>
<evidence type="ECO:0000256" key="4">
    <source>
        <dbReference type="ARBA" id="ARBA00022692"/>
    </source>
</evidence>
<evidence type="ECO:0000256" key="5">
    <source>
        <dbReference type="ARBA" id="ARBA00022955"/>
    </source>
</evidence>
<dbReference type="AlphaFoldDB" id="A0A2G8K1I1"/>
<dbReference type="Proteomes" id="UP000230750">
    <property type="component" value="Unassembled WGS sequence"/>
</dbReference>
<evidence type="ECO:0000256" key="8">
    <source>
        <dbReference type="ARBA" id="ARBA00023098"/>
    </source>
</evidence>
<keyword evidence="9 13" id="KW-0472">Membrane</keyword>
<keyword evidence="5" id="KW-0752">Steroid biosynthesis</keyword>
<dbReference type="GO" id="GO:0006695">
    <property type="term" value="P:cholesterol biosynthetic process"/>
    <property type="evidence" value="ECO:0007669"/>
    <property type="project" value="TreeGrafter"/>
</dbReference>
<evidence type="ECO:0000256" key="3">
    <source>
        <dbReference type="ARBA" id="ARBA00022516"/>
    </source>
</evidence>
<evidence type="ECO:0000259" key="15">
    <source>
        <dbReference type="PROSITE" id="PS51751"/>
    </source>
</evidence>
<feature type="transmembrane region" description="Helical" evidence="14">
    <location>
        <begin position="12"/>
        <end position="32"/>
    </location>
</feature>
<accession>A0A2G8K1I1</accession>
<protein>
    <submittedName>
        <fullName evidence="16">Putative 3-beta-hydroxysteroid-Delta(8),Delta(7)-isomerase</fullName>
    </submittedName>
</protein>
<evidence type="ECO:0000256" key="13">
    <source>
        <dbReference type="PROSITE-ProRule" id="PRU01087"/>
    </source>
</evidence>
<keyword evidence="10" id="KW-1207">Sterol metabolism</keyword>
<dbReference type="PANTHER" id="PTHR14207">
    <property type="entry name" value="STEROL ISOMERASE"/>
    <property type="match status" value="1"/>
</dbReference>
<dbReference type="GO" id="GO:0004769">
    <property type="term" value="F:steroid Delta-isomerase activity"/>
    <property type="evidence" value="ECO:0007669"/>
    <property type="project" value="TreeGrafter"/>
</dbReference>
<keyword evidence="12 16" id="KW-0413">Isomerase</keyword>
<organism evidence="16 17">
    <name type="scientific">Stichopus japonicus</name>
    <name type="common">Sea cucumber</name>
    <dbReference type="NCBI Taxonomy" id="307972"/>
    <lineage>
        <taxon>Eukaryota</taxon>
        <taxon>Metazoa</taxon>
        <taxon>Echinodermata</taxon>
        <taxon>Eleutherozoa</taxon>
        <taxon>Echinozoa</taxon>
        <taxon>Holothuroidea</taxon>
        <taxon>Aspidochirotacea</taxon>
        <taxon>Aspidochirotida</taxon>
        <taxon>Stichopodidae</taxon>
        <taxon>Apostichopus</taxon>
    </lineage>
</organism>
<keyword evidence="4 13" id="KW-0812">Transmembrane</keyword>
<evidence type="ECO:0000256" key="9">
    <source>
        <dbReference type="ARBA" id="ARBA00023136"/>
    </source>
</evidence>
<dbReference type="Pfam" id="PF05241">
    <property type="entry name" value="EBP"/>
    <property type="match status" value="1"/>
</dbReference>
<feature type="transmembrane region" description="Helical" evidence="14">
    <location>
        <begin position="39"/>
        <end position="57"/>
    </location>
</feature>
<dbReference type="EMBL" id="MRZV01000982">
    <property type="protein sequence ID" value="PIK41871.1"/>
    <property type="molecule type" value="Genomic_DNA"/>
</dbReference>
<sequence length="130" mass="15474">MYCRAHPGTVAIEIITSWILGPTCLLLLWLHYKRYSTRYVLELIVATSHLYGTTVYYLDEHLSGYEHTPVGHRRYFWLYFVAFNSPWLVFPVLLVYKNYLLLSHCQAVYDVMIVKRDQLKAEKKKKNKNQ</sequence>
<evidence type="ECO:0000256" key="7">
    <source>
        <dbReference type="ARBA" id="ARBA00023011"/>
    </source>
</evidence>
<keyword evidence="6 13" id="KW-1133">Transmembrane helix</keyword>
<evidence type="ECO:0000256" key="1">
    <source>
        <dbReference type="ARBA" id="ARBA00004141"/>
    </source>
</evidence>
<feature type="domain" description="EXPERA" evidence="15">
    <location>
        <begin position="1"/>
        <end position="95"/>
    </location>
</feature>
<evidence type="ECO:0000256" key="14">
    <source>
        <dbReference type="SAM" id="Phobius"/>
    </source>
</evidence>
<evidence type="ECO:0000256" key="11">
    <source>
        <dbReference type="ARBA" id="ARBA00023221"/>
    </source>
</evidence>
<evidence type="ECO:0000256" key="2">
    <source>
        <dbReference type="ARBA" id="ARBA00008337"/>
    </source>
</evidence>
<dbReference type="PANTHER" id="PTHR14207:SF0">
    <property type="entry name" value="3-BETA-HYDROXYSTEROID-DELTA(8),DELTA(7)-ISOMERASE"/>
    <property type="match status" value="1"/>
</dbReference>
<comment type="caution">
    <text evidence="16">The sequence shown here is derived from an EMBL/GenBank/DDBJ whole genome shotgun (WGS) entry which is preliminary data.</text>
</comment>
<keyword evidence="17" id="KW-1185">Reference proteome</keyword>
<evidence type="ECO:0000256" key="10">
    <source>
        <dbReference type="ARBA" id="ARBA00023166"/>
    </source>
</evidence>
<name>A0A2G8K1I1_STIJA</name>
<dbReference type="InterPro" id="IPR007905">
    <property type="entry name" value="EBP"/>
</dbReference>
<reference evidence="16 17" key="1">
    <citation type="journal article" date="2017" name="PLoS Biol.">
        <title>The sea cucumber genome provides insights into morphological evolution and visceral regeneration.</title>
        <authorList>
            <person name="Zhang X."/>
            <person name="Sun L."/>
            <person name="Yuan J."/>
            <person name="Sun Y."/>
            <person name="Gao Y."/>
            <person name="Zhang L."/>
            <person name="Li S."/>
            <person name="Dai H."/>
            <person name="Hamel J.F."/>
            <person name="Liu C."/>
            <person name="Yu Y."/>
            <person name="Liu S."/>
            <person name="Lin W."/>
            <person name="Guo K."/>
            <person name="Jin S."/>
            <person name="Xu P."/>
            <person name="Storey K.B."/>
            <person name="Huan P."/>
            <person name="Zhang T."/>
            <person name="Zhou Y."/>
            <person name="Zhang J."/>
            <person name="Lin C."/>
            <person name="Li X."/>
            <person name="Xing L."/>
            <person name="Huo D."/>
            <person name="Sun M."/>
            <person name="Wang L."/>
            <person name="Mercier A."/>
            <person name="Li F."/>
            <person name="Yang H."/>
            <person name="Xiang J."/>
        </authorList>
    </citation>
    <scope>NUCLEOTIDE SEQUENCE [LARGE SCALE GENOMIC DNA]</scope>
    <source>
        <strain evidence="16">Shaxun</strain>
        <tissue evidence="16">Muscle</tissue>
    </source>
</reference>
<evidence type="ECO:0000313" key="17">
    <source>
        <dbReference type="Proteomes" id="UP000230750"/>
    </source>
</evidence>
<dbReference type="GO" id="GO:0016020">
    <property type="term" value="C:membrane"/>
    <property type="evidence" value="ECO:0007669"/>
    <property type="project" value="UniProtKB-SubCell"/>
</dbReference>
<keyword evidence="7" id="KW-0756">Sterol biosynthesis</keyword>
<dbReference type="GO" id="GO:0000247">
    <property type="term" value="F:C-8 sterol isomerase activity"/>
    <property type="evidence" value="ECO:0007669"/>
    <property type="project" value="TreeGrafter"/>
</dbReference>
<dbReference type="GO" id="GO:0047750">
    <property type="term" value="F:cholestenol delta-isomerase activity"/>
    <property type="evidence" value="ECO:0007669"/>
    <property type="project" value="InterPro"/>
</dbReference>
<keyword evidence="11" id="KW-0753">Steroid metabolism</keyword>
<dbReference type="PROSITE" id="PS51751">
    <property type="entry name" value="EXPERA"/>
    <property type="match status" value="1"/>
</dbReference>
<dbReference type="InterPro" id="IPR033118">
    <property type="entry name" value="EXPERA"/>
</dbReference>
<proteinExistence type="inferred from homology"/>
<dbReference type="GO" id="GO:0005783">
    <property type="term" value="C:endoplasmic reticulum"/>
    <property type="evidence" value="ECO:0007669"/>
    <property type="project" value="TreeGrafter"/>
</dbReference>
<feature type="transmembrane region" description="Helical" evidence="14">
    <location>
        <begin position="77"/>
        <end position="96"/>
    </location>
</feature>
<dbReference type="OrthoDB" id="58557at2759"/>
<dbReference type="STRING" id="307972.A0A2G8K1I1"/>
<evidence type="ECO:0000256" key="6">
    <source>
        <dbReference type="ARBA" id="ARBA00022989"/>
    </source>
</evidence>
<evidence type="ECO:0000313" key="16">
    <source>
        <dbReference type="EMBL" id="PIK41871.1"/>
    </source>
</evidence>
<keyword evidence="3" id="KW-0444">Lipid biosynthesis</keyword>
<gene>
    <name evidence="16" type="ORF">BSL78_21268</name>
</gene>